<dbReference type="EMBL" id="CAJVPY010000480">
    <property type="protein sequence ID" value="CAG8475427.1"/>
    <property type="molecule type" value="Genomic_DNA"/>
</dbReference>
<name>A0A9N8W354_9GLOM</name>
<sequence length="76" mass="9051">MIILDEHKHGTSLMDMNRTNMIKKENHKYDEEDDDGIFCGDPLLIIEYNNAGLFSRDITEDQDYDNYHKSLFGYFR</sequence>
<gene>
    <name evidence="1" type="ORF">DERYTH_LOCUS1663</name>
</gene>
<protein>
    <submittedName>
        <fullName evidence="1">4081_t:CDS:1</fullName>
    </submittedName>
</protein>
<dbReference type="Proteomes" id="UP000789405">
    <property type="component" value="Unassembled WGS sequence"/>
</dbReference>
<evidence type="ECO:0000313" key="1">
    <source>
        <dbReference type="EMBL" id="CAG8475427.1"/>
    </source>
</evidence>
<accession>A0A9N8W354</accession>
<proteinExistence type="predicted"/>
<reference evidence="1" key="1">
    <citation type="submission" date="2021-06" db="EMBL/GenBank/DDBJ databases">
        <authorList>
            <person name="Kallberg Y."/>
            <person name="Tangrot J."/>
            <person name="Rosling A."/>
        </authorList>
    </citation>
    <scope>NUCLEOTIDE SEQUENCE</scope>
    <source>
        <strain evidence="1">MA453B</strain>
    </source>
</reference>
<comment type="caution">
    <text evidence="1">The sequence shown here is derived from an EMBL/GenBank/DDBJ whole genome shotgun (WGS) entry which is preliminary data.</text>
</comment>
<organism evidence="1 2">
    <name type="scientific">Dentiscutata erythropus</name>
    <dbReference type="NCBI Taxonomy" id="1348616"/>
    <lineage>
        <taxon>Eukaryota</taxon>
        <taxon>Fungi</taxon>
        <taxon>Fungi incertae sedis</taxon>
        <taxon>Mucoromycota</taxon>
        <taxon>Glomeromycotina</taxon>
        <taxon>Glomeromycetes</taxon>
        <taxon>Diversisporales</taxon>
        <taxon>Gigasporaceae</taxon>
        <taxon>Dentiscutata</taxon>
    </lineage>
</organism>
<dbReference type="AlphaFoldDB" id="A0A9N8W354"/>
<evidence type="ECO:0000313" key="2">
    <source>
        <dbReference type="Proteomes" id="UP000789405"/>
    </source>
</evidence>
<keyword evidence="2" id="KW-1185">Reference proteome</keyword>